<dbReference type="Pfam" id="PF03600">
    <property type="entry name" value="CitMHS"/>
    <property type="match status" value="1"/>
</dbReference>
<dbReference type="InterPro" id="IPR051679">
    <property type="entry name" value="DASS-Related_Transporters"/>
</dbReference>
<proteinExistence type="predicted"/>
<accession>A0ABP8VE27</accession>
<feature type="transmembrane region" description="Helical" evidence="7">
    <location>
        <begin position="9"/>
        <end position="25"/>
    </location>
</feature>
<dbReference type="EMBL" id="BAABJA010000002">
    <property type="protein sequence ID" value="GAA4660634.1"/>
    <property type="molecule type" value="Genomic_DNA"/>
</dbReference>
<dbReference type="Gene3D" id="3.30.70.1450">
    <property type="entry name" value="Regulator of K+ conductance, C-terminal domain"/>
    <property type="match status" value="2"/>
</dbReference>
<evidence type="ECO:0000256" key="2">
    <source>
        <dbReference type="ARBA" id="ARBA00022448"/>
    </source>
</evidence>
<keyword evidence="6 7" id="KW-0472">Membrane</keyword>
<evidence type="ECO:0000313" key="9">
    <source>
        <dbReference type="EMBL" id="GAA4660634.1"/>
    </source>
</evidence>
<feature type="transmembrane region" description="Helical" evidence="7">
    <location>
        <begin position="31"/>
        <end position="47"/>
    </location>
</feature>
<dbReference type="InterPro" id="IPR036721">
    <property type="entry name" value="RCK_C_sf"/>
</dbReference>
<sequence>MGVMTEDQIMAFSIIILMMVVFIWDKFRYDLVAICTLLIACTVGLVSPKEAFSGFSNDIVIIVGSVFVVSTAVSRSGIMEFIIQRIWPDVKSVRLQLTFLVISVVFLSMFVKNIGALAIMLPIAFQFARRSQVSPSVFLMPMAFGSLLGGLMTQIGTSPNVVISAMQERLAGVPFTMFDFTPVGAAVATVGVLYVVFFSWRLPVRVRSGVSFDDAIDIRNYVSEVHIPANSPIVGKTIVDLVKPSGGDVMVLQIIRNKVSISPLPDFVLSENDIVLLEGSHTGLDSVMNSARLEFSTDRTLSTGDKDSDIDIIEAVITHNSPLIGFSTKEFSLFDRYNVNFLALSRQHERIRGRLSDIVFHFGDVIVLQGQDMIIPNLLRELKCLPLAKRNIVFGNLRHGFISLAILFIAIIFTAFHIVPVAFAFFSAAAAMVIFRVLPARDLYQALDGQILVLLATLIPVSEALEKTGCTDLIGQWLSELAVFFPPSGALALMLVTAMLVTPFLNNAATVMMVAPIASSFAHSLHYKPEAFLMAVAIGAGCEFLTPIGHQSNMLVMAPGGYRFSDYPRFGAPLAVLIVIVAVPMLMWIWPLQ</sequence>
<evidence type="ECO:0000256" key="6">
    <source>
        <dbReference type="ARBA" id="ARBA00023136"/>
    </source>
</evidence>
<evidence type="ECO:0000256" key="4">
    <source>
        <dbReference type="ARBA" id="ARBA00022737"/>
    </source>
</evidence>
<feature type="domain" description="RCK C-terminal" evidence="8">
    <location>
        <begin position="298"/>
        <end position="384"/>
    </location>
</feature>
<dbReference type="Proteomes" id="UP001501699">
    <property type="component" value="Unassembled WGS sequence"/>
</dbReference>
<dbReference type="InterPro" id="IPR004680">
    <property type="entry name" value="Cit_transptr-like_dom"/>
</dbReference>
<evidence type="ECO:0000256" key="3">
    <source>
        <dbReference type="ARBA" id="ARBA00022692"/>
    </source>
</evidence>
<feature type="transmembrane region" description="Helical" evidence="7">
    <location>
        <begin position="98"/>
        <end position="125"/>
    </location>
</feature>
<dbReference type="InterPro" id="IPR006037">
    <property type="entry name" value="RCK_C"/>
</dbReference>
<feature type="transmembrane region" description="Helical" evidence="7">
    <location>
        <begin position="175"/>
        <end position="197"/>
    </location>
</feature>
<feature type="transmembrane region" description="Helical" evidence="7">
    <location>
        <begin position="481"/>
        <end position="501"/>
    </location>
</feature>
<evidence type="ECO:0000256" key="7">
    <source>
        <dbReference type="SAM" id="Phobius"/>
    </source>
</evidence>
<dbReference type="PANTHER" id="PTHR43652">
    <property type="entry name" value="BASIC AMINO ACID ANTIPORTER YFCC-RELATED"/>
    <property type="match status" value="1"/>
</dbReference>
<dbReference type="PROSITE" id="PS51202">
    <property type="entry name" value="RCK_C"/>
    <property type="match status" value="2"/>
</dbReference>
<comment type="subcellular location">
    <subcellularLocation>
        <location evidence="1">Membrane</location>
        <topology evidence="1">Multi-pass membrane protein</topology>
    </subcellularLocation>
</comment>
<feature type="transmembrane region" description="Helical" evidence="7">
    <location>
        <begin position="570"/>
        <end position="590"/>
    </location>
</feature>
<evidence type="ECO:0000313" key="10">
    <source>
        <dbReference type="Proteomes" id="UP001501699"/>
    </source>
</evidence>
<feature type="domain" description="RCK C-terminal" evidence="8">
    <location>
        <begin position="210"/>
        <end position="293"/>
    </location>
</feature>
<keyword evidence="10" id="KW-1185">Reference proteome</keyword>
<organism evidence="9 10">
    <name type="scientific">Bartonella pachyuromydis</name>
    <dbReference type="NCBI Taxonomy" id="931097"/>
    <lineage>
        <taxon>Bacteria</taxon>
        <taxon>Pseudomonadati</taxon>
        <taxon>Pseudomonadota</taxon>
        <taxon>Alphaproteobacteria</taxon>
        <taxon>Hyphomicrobiales</taxon>
        <taxon>Bartonellaceae</taxon>
        <taxon>Bartonella</taxon>
    </lineage>
</organism>
<dbReference type="Pfam" id="PF02080">
    <property type="entry name" value="TrkA_C"/>
    <property type="match status" value="1"/>
</dbReference>
<evidence type="ECO:0000259" key="8">
    <source>
        <dbReference type="PROSITE" id="PS51202"/>
    </source>
</evidence>
<reference evidence="10" key="1">
    <citation type="journal article" date="2019" name="Int. J. Syst. Evol. Microbiol.">
        <title>The Global Catalogue of Microorganisms (GCM) 10K type strain sequencing project: providing services to taxonomists for standard genome sequencing and annotation.</title>
        <authorList>
            <consortium name="The Broad Institute Genomics Platform"/>
            <consortium name="The Broad Institute Genome Sequencing Center for Infectious Disease"/>
            <person name="Wu L."/>
            <person name="Ma J."/>
        </authorList>
    </citation>
    <scope>NUCLEOTIDE SEQUENCE [LARGE SCALE GENOMIC DNA]</scope>
    <source>
        <strain evidence="10">JCM 17714</strain>
    </source>
</reference>
<keyword evidence="4" id="KW-0677">Repeat</keyword>
<dbReference type="SUPFAM" id="SSF116726">
    <property type="entry name" value="TrkA C-terminal domain-like"/>
    <property type="match status" value="2"/>
</dbReference>
<name>A0ABP8VE27_9HYPH</name>
<keyword evidence="3 7" id="KW-0812">Transmembrane</keyword>
<evidence type="ECO:0000256" key="1">
    <source>
        <dbReference type="ARBA" id="ARBA00004141"/>
    </source>
</evidence>
<gene>
    <name evidence="9" type="ORF">GCM10023262_05520</name>
</gene>
<feature type="transmembrane region" description="Helical" evidence="7">
    <location>
        <begin position="404"/>
        <end position="437"/>
    </location>
</feature>
<protein>
    <submittedName>
        <fullName evidence="9">SLC13 family permease</fullName>
    </submittedName>
</protein>
<feature type="transmembrane region" description="Helical" evidence="7">
    <location>
        <begin position="137"/>
        <end position="155"/>
    </location>
</feature>
<feature type="transmembrane region" description="Helical" evidence="7">
    <location>
        <begin position="532"/>
        <end position="550"/>
    </location>
</feature>
<dbReference type="PANTHER" id="PTHR43652:SF2">
    <property type="entry name" value="BASIC AMINO ACID ANTIPORTER YFCC-RELATED"/>
    <property type="match status" value="1"/>
</dbReference>
<keyword evidence="2" id="KW-0813">Transport</keyword>
<keyword evidence="5 7" id="KW-1133">Transmembrane helix</keyword>
<feature type="transmembrane region" description="Helical" evidence="7">
    <location>
        <begin position="59"/>
        <end position="78"/>
    </location>
</feature>
<comment type="caution">
    <text evidence="9">The sequence shown here is derived from an EMBL/GenBank/DDBJ whole genome shotgun (WGS) entry which is preliminary data.</text>
</comment>
<evidence type="ECO:0000256" key="5">
    <source>
        <dbReference type="ARBA" id="ARBA00022989"/>
    </source>
</evidence>